<feature type="transmembrane region" description="Helical" evidence="1">
    <location>
        <begin position="100"/>
        <end position="118"/>
    </location>
</feature>
<reference evidence="2 3" key="1">
    <citation type="submission" date="2023-12" db="EMBL/GenBank/DDBJ databases">
        <title>Stenotrophomonas guangdongensis sp. nov., isolated from wilted pepper plants (Capsicum annuum).</title>
        <authorList>
            <person name="Qiu M."/>
            <person name="Li Y."/>
            <person name="Liu Q."/>
            <person name="Zhang X."/>
            <person name="Huang Y."/>
            <person name="Guo R."/>
            <person name="Hu M."/>
            <person name="Zhou J."/>
            <person name="Zhou X."/>
        </authorList>
    </citation>
    <scope>NUCLEOTIDE SEQUENCE [LARGE SCALE GENOMIC DNA]</scope>
    <source>
        <strain evidence="2 3">MH1</strain>
    </source>
</reference>
<keyword evidence="1" id="KW-1133">Transmembrane helix</keyword>
<dbReference type="Proteomes" id="UP001301653">
    <property type="component" value="Unassembled WGS sequence"/>
</dbReference>
<dbReference type="RefSeq" id="WP_313253523.1">
    <property type="nucleotide sequence ID" value="NZ_JAYFUH010000226.1"/>
</dbReference>
<gene>
    <name evidence="2" type="ORF">VA603_11730</name>
</gene>
<keyword evidence="1" id="KW-0812">Transmembrane</keyword>
<organism evidence="2 3">
    <name type="scientific">Stenotrophomonas capsici</name>
    <dbReference type="NCBI Taxonomy" id="3110230"/>
    <lineage>
        <taxon>Bacteria</taxon>
        <taxon>Pseudomonadati</taxon>
        <taxon>Pseudomonadota</taxon>
        <taxon>Gammaproteobacteria</taxon>
        <taxon>Lysobacterales</taxon>
        <taxon>Lysobacteraceae</taxon>
        <taxon>Stenotrophomonas</taxon>
    </lineage>
</organism>
<name>A0ABU5V5K2_9GAMM</name>
<feature type="transmembrane region" description="Helical" evidence="1">
    <location>
        <begin position="139"/>
        <end position="158"/>
    </location>
</feature>
<feature type="transmembrane region" description="Helical" evidence="1">
    <location>
        <begin position="170"/>
        <end position="189"/>
    </location>
</feature>
<proteinExistence type="predicted"/>
<evidence type="ECO:0000256" key="1">
    <source>
        <dbReference type="SAM" id="Phobius"/>
    </source>
</evidence>
<evidence type="ECO:0000313" key="2">
    <source>
        <dbReference type="EMBL" id="MEA5668207.1"/>
    </source>
</evidence>
<dbReference type="EMBL" id="JAYFUH010000226">
    <property type="protein sequence ID" value="MEA5668207.1"/>
    <property type="molecule type" value="Genomic_DNA"/>
</dbReference>
<evidence type="ECO:0000313" key="3">
    <source>
        <dbReference type="Proteomes" id="UP001301653"/>
    </source>
</evidence>
<feature type="transmembrane region" description="Helical" evidence="1">
    <location>
        <begin position="39"/>
        <end position="56"/>
    </location>
</feature>
<keyword evidence="1" id="KW-0472">Membrane</keyword>
<evidence type="ECO:0008006" key="4">
    <source>
        <dbReference type="Google" id="ProtNLM"/>
    </source>
</evidence>
<keyword evidence="3" id="KW-1185">Reference proteome</keyword>
<accession>A0ABU5V5K2</accession>
<protein>
    <recommendedName>
        <fullName evidence="4">Transmembrane protein</fullName>
    </recommendedName>
</protein>
<sequence>MSRPALSWWLLGSGAVLLLGGVLLQQLLAALVNARAAGVLAGIGLGLLIAGVLRRLMPAGCDAATPTLRRRYTREVVVAMLGYVVLLCLSMYLLRGAEGAGLRALIALLPVPPIVLVLRAMVRYIRDVDEMQQRIELEAVSAATAFVSLVYLTGGFLQSAKVIDVPSNVAMIWVFPLVCLSYGLAKAVVARRYH</sequence>
<comment type="caution">
    <text evidence="2">The sequence shown here is derived from an EMBL/GenBank/DDBJ whole genome shotgun (WGS) entry which is preliminary data.</text>
</comment>
<feature type="transmembrane region" description="Helical" evidence="1">
    <location>
        <begin position="76"/>
        <end position="94"/>
    </location>
</feature>